<evidence type="ECO:0000256" key="12">
    <source>
        <dbReference type="RuleBase" id="RU003862"/>
    </source>
</evidence>
<comment type="cofactor">
    <cofactor evidence="1 12">
        <name>FAD</name>
        <dbReference type="ChEBI" id="CHEBI:57692"/>
    </cofactor>
</comment>
<evidence type="ECO:0000256" key="5">
    <source>
        <dbReference type="ARBA" id="ARBA00022630"/>
    </source>
</evidence>
<dbReference type="InterPro" id="IPR029041">
    <property type="entry name" value="FAD-linked_oxidoreductase-like"/>
</dbReference>
<protein>
    <recommendedName>
        <fullName evidence="12">Methylenetetrahydrofolate reductase</fullName>
        <ecNumber evidence="12">1.5.1.54</ecNumber>
    </recommendedName>
</protein>
<sequence>MKIRDLITQDKATLSFEVFPPKKDTDFADVEAAALGIAAFKPDYMSVTYGAGGSTKGHTIQLAREIQEKYDVPTIAHLTCVCASKEGIKTALADMKNAGIENILALRGDIPKNYDGQVFAEFSHASELVELIKETGDFCVGGACYPEVHPDSANKHEDIIGLKKKVDAGCDYLTTQMFFDNNIFFNFMYRIREAGISVPIIPGIMPITRRVQVKNAVKLSGCNVPERFKSIVDAFGDTEAAMRQAGIAYATDQIIDLMANGVKHIHVYSMNKPEVAAGIQKNLSEILKI</sequence>
<dbReference type="InterPro" id="IPR003171">
    <property type="entry name" value="Mehydrof_redctse-like"/>
</dbReference>
<dbReference type="GO" id="GO:0071949">
    <property type="term" value="F:FAD binding"/>
    <property type="evidence" value="ECO:0007669"/>
    <property type="project" value="TreeGrafter"/>
</dbReference>
<organism evidence="13 14">
    <name type="scientific">Coprococcus eutactus</name>
    <dbReference type="NCBI Taxonomy" id="33043"/>
    <lineage>
        <taxon>Bacteria</taxon>
        <taxon>Bacillati</taxon>
        <taxon>Bacillota</taxon>
        <taxon>Clostridia</taxon>
        <taxon>Lachnospirales</taxon>
        <taxon>Lachnospiraceae</taxon>
        <taxon>Coprococcus</taxon>
    </lineage>
</organism>
<evidence type="ECO:0000256" key="11">
    <source>
        <dbReference type="ARBA" id="ARBA00048628"/>
    </source>
</evidence>
<dbReference type="Pfam" id="PF02219">
    <property type="entry name" value="MTHFR"/>
    <property type="match status" value="1"/>
</dbReference>
<evidence type="ECO:0000256" key="8">
    <source>
        <dbReference type="ARBA" id="ARBA00023027"/>
    </source>
</evidence>
<keyword evidence="5 12" id="KW-0285">Flavoprotein</keyword>
<evidence type="ECO:0000256" key="4">
    <source>
        <dbReference type="ARBA" id="ARBA00022605"/>
    </source>
</evidence>
<dbReference type="GO" id="GO:0035999">
    <property type="term" value="P:tetrahydrofolate interconversion"/>
    <property type="evidence" value="ECO:0007669"/>
    <property type="project" value="TreeGrafter"/>
</dbReference>
<evidence type="ECO:0000256" key="3">
    <source>
        <dbReference type="ARBA" id="ARBA00006743"/>
    </source>
</evidence>
<keyword evidence="4" id="KW-0028">Amino-acid biosynthesis</keyword>
<name>A0AAI9NXS9_9FIRM</name>
<dbReference type="EMBL" id="BLYL01000004">
    <property type="protein sequence ID" value="GFO93872.1"/>
    <property type="molecule type" value="Genomic_DNA"/>
</dbReference>
<evidence type="ECO:0000256" key="1">
    <source>
        <dbReference type="ARBA" id="ARBA00001974"/>
    </source>
</evidence>
<dbReference type="NCBIfam" id="TIGR00676">
    <property type="entry name" value="fadh2"/>
    <property type="match status" value="1"/>
</dbReference>
<comment type="pathway">
    <text evidence="2 12">One-carbon metabolism; tetrahydrofolate interconversion.</text>
</comment>
<keyword evidence="8" id="KW-0520">NAD</keyword>
<dbReference type="Gene3D" id="3.20.20.220">
    <property type="match status" value="1"/>
</dbReference>
<proteinExistence type="inferred from homology"/>
<keyword evidence="9" id="KW-0486">Methionine biosynthesis</keyword>
<dbReference type="PANTHER" id="PTHR45754">
    <property type="entry name" value="METHYLENETETRAHYDROFOLATE REDUCTASE"/>
    <property type="match status" value="1"/>
</dbReference>
<evidence type="ECO:0000256" key="2">
    <source>
        <dbReference type="ARBA" id="ARBA00004777"/>
    </source>
</evidence>
<evidence type="ECO:0000256" key="9">
    <source>
        <dbReference type="ARBA" id="ARBA00023167"/>
    </source>
</evidence>
<dbReference type="GO" id="GO:0106312">
    <property type="term" value="F:methylenetetrahydrofolate reductase (NADH) activity"/>
    <property type="evidence" value="ECO:0007669"/>
    <property type="project" value="UniProtKB-EC"/>
</dbReference>
<dbReference type="InterPro" id="IPR004620">
    <property type="entry name" value="MTHF_reductase_bac"/>
</dbReference>
<dbReference type="EC" id="1.5.1.54" evidence="12"/>
<evidence type="ECO:0000313" key="14">
    <source>
        <dbReference type="Proteomes" id="UP000660047"/>
    </source>
</evidence>
<dbReference type="RefSeq" id="WP_022216676.1">
    <property type="nucleotide sequence ID" value="NZ_BLYL01000004.1"/>
</dbReference>
<evidence type="ECO:0000256" key="6">
    <source>
        <dbReference type="ARBA" id="ARBA00022827"/>
    </source>
</evidence>
<comment type="catalytic activity">
    <reaction evidence="11">
        <text>(6S)-5-methyl-5,6,7,8-tetrahydrofolate + NAD(+) = (6R)-5,10-methylene-5,6,7,8-tetrahydrofolate + NADH + H(+)</text>
        <dbReference type="Rhea" id="RHEA:19821"/>
        <dbReference type="ChEBI" id="CHEBI:15378"/>
        <dbReference type="ChEBI" id="CHEBI:15636"/>
        <dbReference type="ChEBI" id="CHEBI:18608"/>
        <dbReference type="ChEBI" id="CHEBI:57540"/>
        <dbReference type="ChEBI" id="CHEBI:57945"/>
        <dbReference type="EC" id="1.5.1.54"/>
    </reaction>
    <physiologicalReaction direction="right-to-left" evidence="11">
        <dbReference type="Rhea" id="RHEA:19823"/>
    </physiologicalReaction>
</comment>
<dbReference type="PANTHER" id="PTHR45754:SF3">
    <property type="entry name" value="METHYLENETETRAHYDROFOLATE REDUCTASE (NADPH)"/>
    <property type="match status" value="1"/>
</dbReference>
<keyword evidence="6 12" id="KW-0274">FAD</keyword>
<dbReference type="CDD" id="cd00537">
    <property type="entry name" value="MTHFR"/>
    <property type="match status" value="1"/>
</dbReference>
<dbReference type="AlphaFoldDB" id="A0AAI9NXS9"/>
<dbReference type="Proteomes" id="UP000660047">
    <property type="component" value="Unassembled WGS sequence"/>
</dbReference>
<comment type="caution">
    <text evidence="13">The sequence shown here is derived from an EMBL/GenBank/DDBJ whole genome shotgun (WGS) entry which is preliminary data.</text>
</comment>
<comment type="pathway">
    <text evidence="10">Amino-acid biosynthesis; L-methionine biosynthesis via de novo pathway.</text>
</comment>
<comment type="similarity">
    <text evidence="3 12">Belongs to the methylenetetrahydrofolate reductase family.</text>
</comment>
<gene>
    <name evidence="13" type="primary">metF</name>
    <name evidence="13" type="ORF">COEU31_09180</name>
</gene>
<keyword evidence="7 12" id="KW-0560">Oxidoreductase</keyword>
<reference evidence="13" key="1">
    <citation type="submission" date="2020-06" db="EMBL/GenBank/DDBJ databases">
        <title>Characterization of fructooligosaccharide metabolism and fructooligosaccharide-degrading enzymes in human commensal butyrate producers.</title>
        <authorList>
            <person name="Tanno H."/>
            <person name="Fujii T."/>
            <person name="Hirano K."/>
            <person name="Maeno S."/>
            <person name="Tonozuka T."/>
            <person name="Sakamoto M."/>
            <person name="Ohkuma M."/>
            <person name="Tochio T."/>
            <person name="Endo A."/>
        </authorList>
    </citation>
    <scope>NUCLEOTIDE SEQUENCE</scope>
    <source>
        <strain evidence="13">JCM 31265</strain>
    </source>
</reference>
<accession>A0AAI9NXS9</accession>
<evidence type="ECO:0000256" key="7">
    <source>
        <dbReference type="ARBA" id="ARBA00023002"/>
    </source>
</evidence>
<evidence type="ECO:0000313" key="13">
    <source>
        <dbReference type="EMBL" id="GFO93872.1"/>
    </source>
</evidence>
<dbReference type="GO" id="GO:0005829">
    <property type="term" value="C:cytosol"/>
    <property type="evidence" value="ECO:0007669"/>
    <property type="project" value="InterPro"/>
</dbReference>
<evidence type="ECO:0000256" key="10">
    <source>
        <dbReference type="ARBA" id="ARBA00034478"/>
    </source>
</evidence>
<dbReference type="GO" id="GO:0009086">
    <property type="term" value="P:methionine biosynthetic process"/>
    <property type="evidence" value="ECO:0007669"/>
    <property type="project" value="UniProtKB-KW"/>
</dbReference>
<dbReference type="SUPFAM" id="SSF51730">
    <property type="entry name" value="FAD-linked oxidoreductase"/>
    <property type="match status" value="1"/>
</dbReference>